<evidence type="ECO:0000313" key="1">
    <source>
        <dbReference type="EMBL" id="SCY61596.1"/>
    </source>
</evidence>
<dbReference type="GO" id="GO:0019068">
    <property type="term" value="P:virion assembly"/>
    <property type="evidence" value="ECO:0007669"/>
    <property type="project" value="InterPro"/>
</dbReference>
<dbReference type="RefSeq" id="WP_090743656.1">
    <property type="nucleotide sequence ID" value="NZ_FMVT01000006.1"/>
</dbReference>
<sequence length="108" mass="11464">MTRIFDGLAGTLAGVLGEPVEYAPRVGLIREIQSIFRESPIEVTGADGQAVLIEAPTWRVSGSLAPELARGDLIRVPDGRRFSVTTVHKSGSPAADAFVIAELHLLEG</sequence>
<dbReference type="OrthoDB" id="7693309at2"/>
<gene>
    <name evidence="1" type="ORF">SAMN05660710_02110</name>
</gene>
<dbReference type="Pfam" id="PF05354">
    <property type="entry name" value="Phage_attach"/>
    <property type="match status" value="1"/>
</dbReference>
<dbReference type="AlphaFoldDB" id="A0A1G5HCV5"/>
<dbReference type="Proteomes" id="UP000199502">
    <property type="component" value="Unassembled WGS sequence"/>
</dbReference>
<reference evidence="1 2" key="1">
    <citation type="submission" date="2016-10" db="EMBL/GenBank/DDBJ databases">
        <authorList>
            <person name="de Groot N.N."/>
        </authorList>
    </citation>
    <scope>NUCLEOTIDE SEQUENCE [LARGE SCALE GENOMIC DNA]</scope>
    <source>
        <strain evidence="1 2">CGMCC 1.8925</strain>
    </source>
</reference>
<proteinExistence type="predicted"/>
<name>A0A1G5HCV5_9RHOB</name>
<dbReference type="STRING" id="336292.SAMN05660710_02110"/>
<dbReference type="InterPro" id="IPR008018">
    <property type="entry name" value="Phage_tail_attach_FII"/>
</dbReference>
<keyword evidence="2" id="KW-1185">Reference proteome</keyword>
<evidence type="ECO:0000313" key="2">
    <source>
        <dbReference type="Proteomes" id="UP000199502"/>
    </source>
</evidence>
<accession>A0A1G5HCV5</accession>
<organism evidence="1 2">
    <name type="scientific">Paracoccus tibetensis</name>
    <dbReference type="NCBI Taxonomy" id="336292"/>
    <lineage>
        <taxon>Bacteria</taxon>
        <taxon>Pseudomonadati</taxon>
        <taxon>Pseudomonadota</taxon>
        <taxon>Alphaproteobacteria</taxon>
        <taxon>Rhodobacterales</taxon>
        <taxon>Paracoccaceae</taxon>
        <taxon>Paracoccus</taxon>
    </lineage>
</organism>
<dbReference type="EMBL" id="FMVT01000006">
    <property type="protein sequence ID" value="SCY61596.1"/>
    <property type="molecule type" value="Genomic_DNA"/>
</dbReference>
<protein>
    <submittedName>
        <fullName evidence="1">Uncharacterized protein</fullName>
    </submittedName>
</protein>